<feature type="compositionally biased region" description="Low complexity" evidence="1">
    <location>
        <begin position="377"/>
        <end position="393"/>
    </location>
</feature>
<dbReference type="AlphaFoldDB" id="A0AA47P517"/>
<dbReference type="PANTHER" id="PTHR13464">
    <property type="entry name" value="TRANSCRIPTIONAL REGULATOR PROTEIN HCNGP"/>
    <property type="match status" value="1"/>
</dbReference>
<dbReference type="GO" id="GO:0005634">
    <property type="term" value="C:nucleus"/>
    <property type="evidence" value="ECO:0007669"/>
    <property type="project" value="TreeGrafter"/>
</dbReference>
<keyword evidence="2" id="KW-0472">Membrane</keyword>
<feature type="region of interest" description="Disordered" evidence="1">
    <location>
        <begin position="375"/>
        <end position="406"/>
    </location>
</feature>
<evidence type="ECO:0000313" key="3">
    <source>
        <dbReference type="EMBL" id="KAK0147888.1"/>
    </source>
</evidence>
<feature type="compositionally biased region" description="Basic and acidic residues" evidence="1">
    <location>
        <begin position="192"/>
        <end position="204"/>
    </location>
</feature>
<dbReference type="GO" id="GO:0006355">
    <property type="term" value="P:regulation of DNA-templated transcription"/>
    <property type="evidence" value="ECO:0007669"/>
    <property type="project" value="InterPro"/>
</dbReference>
<evidence type="ECO:0000256" key="2">
    <source>
        <dbReference type="SAM" id="Phobius"/>
    </source>
</evidence>
<proteinExistence type="predicted"/>
<name>A0AA47P517_MERPO</name>
<sequence length="458" mass="50037">MPRSGGEELFSGKTDVRKRNTGDITWGVLRDEVVLGEGTIEKHMAANSVTAPPAGDWMERIARRFSSEPWALGGGAVMAVFVLGVVALAAFAFLYGCCCTPREARKKSRNAGLAHAYSTHSKNTRSVTYLQCDCACAFMRRVLAMASGKKSSLLSSLADYGDDSEPDSDIDGEDTEGDREGGLVSASYGEDDISRVEDPGKIASDDEDSGDSSRNSEMEESDEGKDADDFKEIPEAERKNPHELVALFSEKVRNMSPDEIRIPSEPPGRCSSHLQEKICKLYERKLQEGFDTNNHIQKKKEFRNPSIYEKLIQFCGIDELGTNYPKDMFDPHGWSEDSYYESLAKAQKVEMDKLEKAKKERTKIEFVTGTKKGTIPSNTAASATSNSSTTATAEAQKRKSKWDSAVPVTMAQPPLLTTTGPLPGVVSVTTTASGTKTTVISAVGTILKKAKQFDPHVR</sequence>
<keyword evidence="2" id="KW-0812">Transmembrane</keyword>
<protein>
    <submittedName>
        <fullName evidence="3">SAP30-binding protein</fullName>
    </submittedName>
</protein>
<dbReference type="Pfam" id="PF07818">
    <property type="entry name" value="HCNGP"/>
    <property type="match status" value="1"/>
</dbReference>
<dbReference type="InterPro" id="IPR012479">
    <property type="entry name" value="SAP30BP"/>
</dbReference>
<evidence type="ECO:0000256" key="1">
    <source>
        <dbReference type="SAM" id="MobiDB-lite"/>
    </source>
</evidence>
<feature type="compositionally biased region" description="Acidic residues" evidence="1">
    <location>
        <begin position="160"/>
        <end position="177"/>
    </location>
</feature>
<feature type="transmembrane region" description="Helical" evidence="2">
    <location>
        <begin position="70"/>
        <end position="95"/>
    </location>
</feature>
<accession>A0AA47P517</accession>
<feature type="compositionally biased region" description="Basic and acidic residues" evidence="1">
    <location>
        <begin position="227"/>
        <end position="241"/>
    </location>
</feature>
<reference evidence="3" key="1">
    <citation type="journal article" date="2023" name="Front. Mar. Sci.">
        <title>A new Merluccius polli reference genome to investigate the effects of global change in West African waters.</title>
        <authorList>
            <person name="Mateo J.L."/>
            <person name="Blanco-Fernandez C."/>
            <person name="Garcia-Vazquez E."/>
            <person name="Machado-Schiaffino G."/>
        </authorList>
    </citation>
    <scope>NUCLEOTIDE SEQUENCE</scope>
    <source>
        <strain evidence="3">C29</strain>
        <tissue evidence="3">Fin</tissue>
    </source>
</reference>
<dbReference type="EMBL" id="JAOPHQ010002278">
    <property type="protein sequence ID" value="KAK0147888.1"/>
    <property type="molecule type" value="Genomic_DNA"/>
</dbReference>
<keyword evidence="2" id="KW-1133">Transmembrane helix</keyword>
<feature type="region of interest" description="Disordered" evidence="1">
    <location>
        <begin position="156"/>
        <end position="241"/>
    </location>
</feature>
<keyword evidence="4" id="KW-1185">Reference proteome</keyword>
<comment type="caution">
    <text evidence="3">The sequence shown here is derived from an EMBL/GenBank/DDBJ whole genome shotgun (WGS) entry which is preliminary data.</text>
</comment>
<gene>
    <name evidence="3" type="primary">SAP30BP</name>
    <name evidence="3" type="ORF">N1851_012426</name>
</gene>
<evidence type="ECO:0000313" key="4">
    <source>
        <dbReference type="Proteomes" id="UP001174136"/>
    </source>
</evidence>
<dbReference type="PANTHER" id="PTHR13464:SF0">
    <property type="entry name" value="SAP30-BINDING PROTEIN"/>
    <property type="match status" value="1"/>
</dbReference>
<organism evidence="3 4">
    <name type="scientific">Merluccius polli</name>
    <name type="common">Benguela hake</name>
    <name type="synonym">Merluccius cadenati</name>
    <dbReference type="NCBI Taxonomy" id="89951"/>
    <lineage>
        <taxon>Eukaryota</taxon>
        <taxon>Metazoa</taxon>
        <taxon>Chordata</taxon>
        <taxon>Craniata</taxon>
        <taxon>Vertebrata</taxon>
        <taxon>Euteleostomi</taxon>
        <taxon>Actinopterygii</taxon>
        <taxon>Neopterygii</taxon>
        <taxon>Teleostei</taxon>
        <taxon>Neoteleostei</taxon>
        <taxon>Acanthomorphata</taxon>
        <taxon>Zeiogadaria</taxon>
        <taxon>Gadariae</taxon>
        <taxon>Gadiformes</taxon>
        <taxon>Gadoidei</taxon>
        <taxon>Merlucciidae</taxon>
        <taxon>Merluccius</taxon>
    </lineage>
</organism>
<dbReference type="Proteomes" id="UP001174136">
    <property type="component" value="Unassembled WGS sequence"/>
</dbReference>